<dbReference type="GO" id="GO:0005771">
    <property type="term" value="C:multivesicular body"/>
    <property type="evidence" value="ECO:0007669"/>
    <property type="project" value="TreeGrafter"/>
</dbReference>
<organism evidence="1">
    <name type="scientific">Guillardia theta (strain CCMP2712)</name>
    <name type="common">Cryptophyte</name>
    <dbReference type="NCBI Taxonomy" id="905079"/>
    <lineage>
        <taxon>Eukaryota</taxon>
        <taxon>Cryptophyceae</taxon>
        <taxon>Pyrenomonadales</taxon>
        <taxon>Geminigeraceae</taxon>
        <taxon>Guillardia</taxon>
    </lineage>
</organism>
<reference evidence="2" key="3">
    <citation type="submission" date="2016-03" db="UniProtKB">
        <authorList>
            <consortium name="EnsemblProtists"/>
        </authorList>
    </citation>
    <scope>IDENTIFICATION</scope>
</reference>
<dbReference type="Proteomes" id="UP000011087">
    <property type="component" value="Unassembled WGS sequence"/>
</dbReference>
<dbReference type="GO" id="GO:0006900">
    <property type="term" value="P:vesicle budding from membrane"/>
    <property type="evidence" value="ECO:0007669"/>
    <property type="project" value="TreeGrafter"/>
</dbReference>
<dbReference type="InterPro" id="IPR005024">
    <property type="entry name" value="Snf7_fam"/>
</dbReference>
<evidence type="ECO:0000313" key="3">
    <source>
        <dbReference type="Proteomes" id="UP000011087"/>
    </source>
</evidence>
<sequence length="238" mass="26536">MPGCIGVFASGWIRVLRLTGLYRDEEAVTAQAINGLVVSIDHLRGQEDALGSELSALTQQIKGKRSAGMKALKPLLLKCKQKRVRLTQIVRKRESFEHHLDVLNNTEIDQTLITTVKQTATAMKSLGIHKQIDDVDTLMSDLEDSHLDAKEMSDLMSSRLGREEDLDDAELEEELKALLEIDEDDTASYLLPSALQAPSRKQTMVEVPQVTSSMVYADNPKEDLEEEKRVEVPLVPIS</sequence>
<dbReference type="PaxDb" id="55529-EKX34875"/>
<name>L1IGC1_GUITC</name>
<dbReference type="KEGG" id="gtt:GUITHDRAFT_118915"/>
<dbReference type="EnsemblProtists" id="EKX34875">
    <property type="protein sequence ID" value="EKX34875"/>
    <property type="gene ID" value="GUITHDRAFT_118915"/>
</dbReference>
<gene>
    <name evidence="1" type="ORF">GUITHDRAFT_118915</name>
</gene>
<dbReference type="RefSeq" id="XP_005821855.1">
    <property type="nucleotide sequence ID" value="XM_005821798.1"/>
</dbReference>
<dbReference type="GO" id="GO:0032511">
    <property type="term" value="P:late endosome to vacuole transport via multivesicular body sorting pathway"/>
    <property type="evidence" value="ECO:0007669"/>
    <property type="project" value="TreeGrafter"/>
</dbReference>
<reference evidence="3" key="2">
    <citation type="submission" date="2012-11" db="EMBL/GenBank/DDBJ databases">
        <authorList>
            <person name="Kuo A."/>
            <person name="Curtis B.A."/>
            <person name="Tanifuji G."/>
            <person name="Burki F."/>
            <person name="Gruber A."/>
            <person name="Irimia M."/>
            <person name="Maruyama S."/>
            <person name="Arias M.C."/>
            <person name="Ball S.G."/>
            <person name="Gile G.H."/>
            <person name="Hirakawa Y."/>
            <person name="Hopkins J.F."/>
            <person name="Rensing S.A."/>
            <person name="Schmutz J."/>
            <person name="Symeonidi A."/>
            <person name="Elias M."/>
            <person name="Eveleigh R.J."/>
            <person name="Herman E.K."/>
            <person name="Klute M.J."/>
            <person name="Nakayama T."/>
            <person name="Obornik M."/>
            <person name="Reyes-Prieto A."/>
            <person name="Armbrust E.V."/>
            <person name="Aves S.J."/>
            <person name="Beiko R.G."/>
            <person name="Coutinho P."/>
            <person name="Dacks J.B."/>
            <person name="Durnford D.G."/>
            <person name="Fast N.M."/>
            <person name="Green B.R."/>
            <person name="Grisdale C."/>
            <person name="Hempe F."/>
            <person name="Henrissat B."/>
            <person name="Hoppner M.P."/>
            <person name="Ishida K.-I."/>
            <person name="Kim E."/>
            <person name="Koreny L."/>
            <person name="Kroth P.G."/>
            <person name="Liu Y."/>
            <person name="Malik S.-B."/>
            <person name="Maier U.G."/>
            <person name="McRose D."/>
            <person name="Mock T."/>
            <person name="Neilson J.A."/>
            <person name="Onodera N.T."/>
            <person name="Poole A.M."/>
            <person name="Pritham E.J."/>
            <person name="Richards T.A."/>
            <person name="Rocap G."/>
            <person name="Roy S.W."/>
            <person name="Sarai C."/>
            <person name="Schaack S."/>
            <person name="Shirato S."/>
            <person name="Slamovits C.H."/>
            <person name="Spencer D.F."/>
            <person name="Suzuki S."/>
            <person name="Worden A.Z."/>
            <person name="Zauner S."/>
            <person name="Barry K."/>
            <person name="Bell C."/>
            <person name="Bharti A.K."/>
            <person name="Crow J.A."/>
            <person name="Grimwood J."/>
            <person name="Kramer R."/>
            <person name="Lindquist E."/>
            <person name="Lucas S."/>
            <person name="Salamov A."/>
            <person name="McFadden G.I."/>
            <person name="Lane C.E."/>
            <person name="Keeling P.J."/>
            <person name="Gray M.W."/>
            <person name="Grigoriev I.V."/>
            <person name="Archibald J.M."/>
        </authorList>
    </citation>
    <scope>NUCLEOTIDE SEQUENCE</scope>
    <source>
        <strain evidence="3">CCMP2712</strain>
    </source>
</reference>
<dbReference type="AlphaFoldDB" id="L1IGC1"/>
<evidence type="ECO:0000313" key="1">
    <source>
        <dbReference type="EMBL" id="EKX34875.1"/>
    </source>
</evidence>
<keyword evidence="3" id="KW-1185">Reference proteome</keyword>
<dbReference type="STRING" id="905079.L1IGC1"/>
<dbReference type="GeneID" id="17291621"/>
<accession>L1IGC1</accession>
<dbReference type="Pfam" id="PF03357">
    <property type="entry name" value="Snf7"/>
    <property type="match status" value="1"/>
</dbReference>
<dbReference type="PANTHER" id="PTHR22761">
    <property type="entry name" value="CHARGED MULTIVESICULAR BODY PROTEIN"/>
    <property type="match status" value="1"/>
</dbReference>
<evidence type="ECO:0000313" key="2">
    <source>
        <dbReference type="EnsemblProtists" id="EKX34875"/>
    </source>
</evidence>
<proteinExistence type="predicted"/>
<protein>
    <submittedName>
        <fullName evidence="1 2">Uncharacterized protein</fullName>
    </submittedName>
</protein>
<dbReference type="HOGENOM" id="CLU_1252703_0_0_1"/>
<dbReference type="EMBL" id="JH993101">
    <property type="protein sequence ID" value="EKX34875.1"/>
    <property type="molecule type" value="Genomic_DNA"/>
</dbReference>
<reference evidence="1 3" key="1">
    <citation type="journal article" date="2012" name="Nature">
        <title>Algal genomes reveal evolutionary mosaicism and the fate of nucleomorphs.</title>
        <authorList>
            <consortium name="DOE Joint Genome Institute"/>
            <person name="Curtis B.A."/>
            <person name="Tanifuji G."/>
            <person name="Burki F."/>
            <person name="Gruber A."/>
            <person name="Irimia M."/>
            <person name="Maruyama S."/>
            <person name="Arias M.C."/>
            <person name="Ball S.G."/>
            <person name="Gile G.H."/>
            <person name="Hirakawa Y."/>
            <person name="Hopkins J.F."/>
            <person name="Kuo A."/>
            <person name="Rensing S.A."/>
            <person name="Schmutz J."/>
            <person name="Symeonidi A."/>
            <person name="Elias M."/>
            <person name="Eveleigh R.J."/>
            <person name="Herman E.K."/>
            <person name="Klute M.J."/>
            <person name="Nakayama T."/>
            <person name="Obornik M."/>
            <person name="Reyes-Prieto A."/>
            <person name="Armbrust E.V."/>
            <person name="Aves S.J."/>
            <person name="Beiko R.G."/>
            <person name="Coutinho P."/>
            <person name="Dacks J.B."/>
            <person name="Durnford D.G."/>
            <person name="Fast N.M."/>
            <person name="Green B.R."/>
            <person name="Grisdale C.J."/>
            <person name="Hempel F."/>
            <person name="Henrissat B."/>
            <person name="Hoppner M.P."/>
            <person name="Ishida K."/>
            <person name="Kim E."/>
            <person name="Koreny L."/>
            <person name="Kroth P.G."/>
            <person name="Liu Y."/>
            <person name="Malik S.B."/>
            <person name="Maier U.G."/>
            <person name="McRose D."/>
            <person name="Mock T."/>
            <person name="Neilson J.A."/>
            <person name="Onodera N.T."/>
            <person name="Poole A.M."/>
            <person name="Pritham E.J."/>
            <person name="Richards T.A."/>
            <person name="Rocap G."/>
            <person name="Roy S.W."/>
            <person name="Sarai C."/>
            <person name="Schaack S."/>
            <person name="Shirato S."/>
            <person name="Slamovits C.H."/>
            <person name="Spencer D.F."/>
            <person name="Suzuki S."/>
            <person name="Worden A.Z."/>
            <person name="Zauner S."/>
            <person name="Barry K."/>
            <person name="Bell C."/>
            <person name="Bharti A.K."/>
            <person name="Crow J.A."/>
            <person name="Grimwood J."/>
            <person name="Kramer R."/>
            <person name="Lindquist E."/>
            <person name="Lucas S."/>
            <person name="Salamov A."/>
            <person name="McFadden G.I."/>
            <person name="Lane C.E."/>
            <person name="Keeling P.J."/>
            <person name="Gray M.W."/>
            <person name="Grigoriev I.V."/>
            <person name="Archibald J.M."/>
        </authorList>
    </citation>
    <scope>NUCLEOTIDE SEQUENCE</scope>
    <source>
        <strain evidence="1 3">CCMP2712</strain>
    </source>
</reference>